<dbReference type="PANTHER" id="PTHR12121:SF36">
    <property type="entry name" value="ENDONUCLEASE_EXONUCLEASE_PHOSPHATASE DOMAIN-CONTAINING PROTEIN"/>
    <property type="match status" value="1"/>
</dbReference>
<name>A0ABP4G1Z9_9MICO</name>
<accession>A0ABP4G1Z9</accession>
<dbReference type="SUPFAM" id="SSF56219">
    <property type="entry name" value="DNase I-like"/>
    <property type="match status" value="1"/>
</dbReference>
<proteinExistence type="predicted"/>
<dbReference type="CDD" id="cd09083">
    <property type="entry name" value="EEP-1"/>
    <property type="match status" value="1"/>
</dbReference>
<comment type="caution">
    <text evidence="2">The sequence shown here is derived from an EMBL/GenBank/DDBJ whole genome shotgun (WGS) entry which is preliminary data.</text>
</comment>
<dbReference type="InterPro" id="IPR036691">
    <property type="entry name" value="Endo/exonu/phosph_ase_sf"/>
</dbReference>
<dbReference type="InterPro" id="IPR050410">
    <property type="entry name" value="CCR4/nocturin_mRNA_transcr"/>
</dbReference>
<protein>
    <submittedName>
        <fullName evidence="2">Endonuclease/exonuclease/phosphatase family protein</fullName>
    </submittedName>
</protein>
<keyword evidence="2" id="KW-0378">Hydrolase</keyword>
<dbReference type="PANTHER" id="PTHR12121">
    <property type="entry name" value="CARBON CATABOLITE REPRESSOR PROTEIN 4"/>
    <property type="match status" value="1"/>
</dbReference>
<gene>
    <name evidence="2" type="ORF">GCM10009655_07330</name>
</gene>
<evidence type="ECO:0000313" key="3">
    <source>
        <dbReference type="Proteomes" id="UP001500943"/>
    </source>
</evidence>
<feature type="domain" description="Endonuclease/exonuclease/phosphatase" evidence="1">
    <location>
        <begin position="30"/>
        <end position="275"/>
    </location>
</feature>
<dbReference type="GO" id="GO:0004519">
    <property type="term" value="F:endonuclease activity"/>
    <property type="evidence" value="ECO:0007669"/>
    <property type="project" value="UniProtKB-KW"/>
</dbReference>
<dbReference type="InterPro" id="IPR005135">
    <property type="entry name" value="Endo/exonuclease/phosphatase"/>
</dbReference>
<dbReference type="Proteomes" id="UP001500943">
    <property type="component" value="Unassembled WGS sequence"/>
</dbReference>
<evidence type="ECO:0000313" key="2">
    <source>
        <dbReference type="EMBL" id="GAA1210800.1"/>
    </source>
</evidence>
<dbReference type="Pfam" id="PF03372">
    <property type="entry name" value="Exo_endo_phos"/>
    <property type="match status" value="1"/>
</dbReference>
<organism evidence="2 3">
    <name type="scientific">Rhodoglobus aureus</name>
    <dbReference type="NCBI Taxonomy" id="191497"/>
    <lineage>
        <taxon>Bacteria</taxon>
        <taxon>Bacillati</taxon>
        <taxon>Actinomycetota</taxon>
        <taxon>Actinomycetes</taxon>
        <taxon>Micrococcales</taxon>
        <taxon>Microbacteriaceae</taxon>
        <taxon>Rhodoglobus</taxon>
    </lineage>
</organism>
<evidence type="ECO:0000259" key="1">
    <source>
        <dbReference type="Pfam" id="PF03372"/>
    </source>
</evidence>
<sequence>MAPEREPKLAFPPSGSSLIGPVVAPGLHVMTYNIRRRGPELLPRSPDLWRRRQPLLKRLLAVEQPALIGVQEALFRQARFVHQALGEHFRSIGYGREKNKGGEGCPIFYDSRRLQVIDWRQTALSDTPTVPGSTSWGNRTPRVVVEAIFLDLATGTQFQAVNTHLDHKSRTSRLRSADALRSIVQASPHPTIMTGDFNTDADTHPYDALTGQGLLVDTWNTAEERLTQVWGTFPNYGPPKHDRKRIDWILATPGITTEKAGINVTRYEGGWPSDHAPVQAVVRFAGDE</sequence>
<keyword evidence="3" id="KW-1185">Reference proteome</keyword>
<keyword evidence="2" id="KW-0255">Endonuclease</keyword>
<dbReference type="EMBL" id="BAAAKW010000017">
    <property type="protein sequence ID" value="GAA1210800.1"/>
    <property type="molecule type" value="Genomic_DNA"/>
</dbReference>
<keyword evidence="2" id="KW-0540">Nuclease</keyword>
<dbReference type="Gene3D" id="3.60.10.10">
    <property type="entry name" value="Endonuclease/exonuclease/phosphatase"/>
    <property type="match status" value="1"/>
</dbReference>
<reference evidence="3" key="1">
    <citation type="journal article" date="2019" name="Int. J. Syst. Evol. Microbiol.">
        <title>The Global Catalogue of Microorganisms (GCM) 10K type strain sequencing project: providing services to taxonomists for standard genome sequencing and annotation.</title>
        <authorList>
            <consortium name="The Broad Institute Genomics Platform"/>
            <consortium name="The Broad Institute Genome Sequencing Center for Infectious Disease"/>
            <person name="Wu L."/>
            <person name="Ma J."/>
        </authorList>
    </citation>
    <scope>NUCLEOTIDE SEQUENCE [LARGE SCALE GENOMIC DNA]</scope>
    <source>
        <strain evidence="3">JCM 12762</strain>
    </source>
</reference>